<dbReference type="InterPro" id="IPR048289">
    <property type="entry name" value="RRM2_NsCP33-like"/>
</dbReference>
<evidence type="ECO:0000256" key="1">
    <source>
        <dbReference type="ARBA" id="ARBA00022884"/>
    </source>
</evidence>
<protein>
    <submittedName>
        <fullName evidence="4">RNA-binding protein</fullName>
    </submittedName>
</protein>
<dbReference type="CDD" id="cd21608">
    <property type="entry name" value="RRM2_NsCP33_like"/>
    <property type="match status" value="1"/>
</dbReference>
<dbReference type="SUPFAM" id="SSF54928">
    <property type="entry name" value="RNA-binding domain, RBD"/>
    <property type="match status" value="1"/>
</dbReference>
<name>A0A0D8J904_9BACT</name>
<keyword evidence="1" id="KW-0694">RNA-binding</keyword>
<dbReference type="SMART" id="SM00360">
    <property type="entry name" value="RRM"/>
    <property type="match status" value="1"/>
</dbReference>
<gene>
    <name evidence="4" type="ORF">LH29_20915</name>
</gene>
<proteinExistence type="predicted"/>
<accession>A0A0D8J904</accession>
<evidence type="ECO:0000259" key="3">
    <source>
        <dbReference type="PROSITE" id="PS50102"/>
    </source>
</evidence>
<dbReference type="PANTHER" id="PTHR48027">
    <property type="entry name" value="HETEROGENEOUS NUCLEAR RIBONUCLEOPROTEIN 87F-RELATED"/>
    <property type="match status" value="1"/>
</dbReference>
<dbReference type="InterPro" id="IPR052462">
    <property type="entry name" value="SLIRP/GR-RBP-like"/>
</dbReference>
<evidence type="ECO:0000313" key="5">
    <source>
        <dbReference type="Proteomes" id="UP000032544"/>
    </source>
</evidence>
<evidence type="ECO:0000313" key="4">
    <source>
        <dbReference type="EMBL" id="KJF42258.1"/>
    </source>
</evidence>
<comment type="caution">
    <text evidence="4">The sequence shown here is derived from an EMBL/GenBank/DDBJ whole genome shotgun (WGS) entry which is preliminary data.</text>
</comment>
<dbReference type="RefSeq" id="WP_038562309.1">
    <property type="nucleotide sequence ID" value="NZ_JRHC01000006.1"/>
</dbReference>
<dbReference type="STRING" id="1544798.LH29_20915"/>
<dbReference type="OrthoDB" id="9798855at2"/>
<organism evidence="4 5">
    <name type="scientific">Draconibacterium sediminis</name>
    <dbReference type="NCBI Taxonomy" id="1544798"/>
    <lineage>
        <taxon>Bacteria</taxon>
        <taxon>Pseudomonadati</taxon>
        <taxon>Bacteroidota</taxon>
        <taxon>Bacteroidia</taxon>
        <taxon>Marinilabiliales</taxon>
        <taxon>Prolixibacteraceae</taxon>
        <taxon>Draconibacterium</taxon>
    </lineage>
</organism>
<dbReference type="Proteomes" id="UP000032544">
    <property type="component" value="Unassembled WGS sequence"/>
</dbReference>
<dbReference type="InterPro" id="IPR035979">
    <property type="entry name" value="RBD_domain_sf"/>
</dbReference>
<dbReference type="GO" id="GO:0003723">
    <property type="term" value="F:RNA binding"/>
    <property type="evidence" value="ECO:0007669"/>
    <property type="project" value="UniProtKB-KW"/>
</dbReference>
<dbReference type="PROSITE" id="PS50102">
    <property type="entry name" value="RRM"/>
    <property type="match status" value="1"/>
</dbReference>
<feature type="domain" description="RRM" evidence="3">
    <location>
        <begin position="1"/>
        <end position="79"/>
    </location>
</feature>
<evidence type="ECO:0000256" key="2">
    <source>
        <dbReference type="SAM" id="MobiDB-lite"/>
    </source>
</evidence>
<keyword evidence="5" id="KW-1185">Reference proteome</keyword>
<feature type="region of interest" description="Disordered" evidence="2">
    <location>
        <begin position="68"/>
        <end position="106"/>
    </location>
</feature>
<dbReference type="InterPro" id="IPR000504">
    <property type="entry name" value="RRM_dom"/>
</dbReference>
<sequence>MNIYIGNLPFNMGEEDLREIFEEYGEVASSKIIMDKFTGRSKGFGFVEMEDDSEANKAIEELNNAEVAGRNIKVNESKPRENNNRGGGGGGYNRGGGGGYGRRDRY</sequence>
<dbReference type="Pfam" id="PF00076">
    <property type="entry name" value="RRM_1"/>
    <property type="match status" value="1"/>
</dbReference>
<reference evidence="4 5" key="1">
    <citation type="submission" date="2014-09" db="EMBL/GenBank/DDBJ databases">
        <title>Draft Genome Sequence of Draconibacterium sp. JN14CK-3.</title>
        <authorList>
            <person name="Dong C."/>
            <person name="Lai Q."/>
            <person name="Shao Z."/>
        </authorList>
    </citation>
    <scope>NUCLEOTIDE SEQUENCE [LARGE SCALE GENOMIC DNA]</scope>
    <source>
        <strain evidence="4 5">JN14CK-3</strain>
    </source>
</reference>
<dbReference type="Gene3D" id="3.30.70.330">
    <property type="match status" value="1"/>
</dbReference>
<dbReference type="AlphaFoldDB" id="A0A0D8J904"/>
<dbReference type="EMBL" id="JRHC01000006">
    <property type="protein sequence ID" value="KJF42258.1"/>
    <property type="molecule type" value="Genomic_DNA"/>
</dbReference>
<feature type="compositionally biased region" description="Basic and acidic residues" evidence="2">
    <location>
        <begin position="73"/>
        <end position="83"/>
    </location>
</feature>
<feature type="compositionally biased region" description="Gly residues" evidence="2">
    <location>
        <begin position="85"/>
        <end position="100"/>
    </location>
</feature>
<dbReference type="InterPro" id="IPR012677">
    <property type="entry name" value="Nucleotide-bd_a/b_plait_sf"/>
</dbReference>